<keyword evidence="1" id="KW-0472">Membrane</keyword>
<evidence type="ECO:0000256" key="1">
    <source>
        <dbReference type="SAM" id="Phobius"/>
    </source>
</evidence>
<feature type="transmembrane region" description="Helical" evidence="1">
    <location>
        <begin position="236"/>
        <end position="253"/>
    </location>
</feature>
<dbReference type="AlphaFoldDB" id="A0A562PC59"/>
<dbReference type="InterPro" id="IPR050879">
    <property type="entry name" value="Acyltransferase_3"/>
</dbReference>
<accession>A0A562PC59</accession>
<feature type="transmembrane region" description="Helical" evidence="1">
    <location>
        <begin position="292"/>
        <end position="311"/>
    </location>
</feature>
<dbReference type="GO" id="GO:0016020">
    <property type="term" value="C:membrane"/>
    <property type="evidence" value="ECO:0007669"/>
    <property type="project" value="TreeGrafter"/>
</dbReference>
<feature type="transmembrane region" description="Helical" evidence="1">
    <location>
        <begin position="52"/>
        <end position="71"/>
    </location>
</feature>
<reference evidence="3 4" key="1">
    <citation type="journal article" date="2015" name="Stand. Genomic Sci.">
        <title>Genomic Encyclopedia of Bacterial and Archaeal Type Strains, Phase III: the genomes of soil and plant-associated and newly described type strains.</title>
        <authorList>
            <person name="Whitman W.B."/>
            <person name="Woyke T."/>
            <person name="Klenk H.P."/>
            <person name="Zhou Y."/>
            <person name="Lilburn T.G."/>
            <person name="Beck B.J."/>
            <person name="De Vos P."/>
            <person name="Vandamme P."/>
            <person name="Eisen J.A."/>
            <person name="Garrity G."/>
            <person name="Hugenholtz P."/>
            <person name="Kyrpides N.C."/>
        </authorList>
    </citation>
    <scope>NUCLEOTIDE SEQUENCE [LARGE SCALE GENOMIC DNA]</scope>
    <source>
        <strain evidence="3 4">CGMCC 1.2546</strain>
    </source>
</reference>
<feature type="transmembrane region" description="Helical" evidence="1">
    <location>
        <begin position="212"/>
        <end position="229"/>
    </location>
</feature>
<feature type="domain" description="Acyltransferase 3" evidence="2">
    <location>
        <begin position="11"/>
        <end position="330"/>
    </location>
</feature>
<feature type="transmembrane region" description="Helical" evidence="1">
    <location>
        <begin position="159"/>
        <end position="192"/>
    </location>
</feature>
<keyword evidence="4" id="KW-1185">Reference proteome</keyword>
<evidence type="ECO:0000259" key="2">
    <source>
        <dbReference type="Pfam" id="PF01757"/>
    </source>
</evidence>
<evidence type="ECO:0000313" key="3">
    <source>
        <dbReference type="EMBL" id="TWI42062.1"/>
    </source>
</evidence>
<dbReference type="Pfam" id="PF01757">
    <property type="entry name" value="Acyl_transf_3"/>
    <property type="match status" value="1"/>
</dbReference>
<gene>
    <name evidence="3" type="ORF">IQ26_00987</name>
</gene>
<dbReference type="GO" id="GO:0009103">
    <property type="term" value="P:lipopolysaccharide biosynthetic process"/>
    <property type="evidence" value="ECO:0007669"/>
    <property type="project" value="TreeGrafter"/>
</dbReference>
<feature type="transmembrane region" description="Helical" evidence="1">
    <location>
        <begin position="83"/>
        <end position="105"/>
    </location>
</feature>
<dbReference type="EMBL" id="VLKT01000004">
    <property type="protein sequence ID" value="TWI42062.1"/>
    <property type="molecule type" value="Genomic_DNA"/>
</dbReference>
<protein>
    <submittedName>
        <fullName evidence="3">Peptidoglycan/LPS O-acetylase OafA/YrhL</fullName>
    </submittedName>
</protein>
<dbReference type="Proteomes" id="UP000317122">
    <property type="component" value="Unassembled WGS sequence"/>
</dbReference>
<organism evidence="3 4">
    <name type="scientific">Mesorhizobium tianshanense</name>
    <dbReference type="NCBI Taxonomy" id="39844"/>
    <lineage>
        <taxon>Bacteria</taxon>
        <taxon>Pseudomonadati</taxon>
        <taxon>Pseudomonadota</taxon>
        <taxon>Alphaproteobacteria</taxon>
        <taxon>Hyphomicrobiales</taxon>
        <taxon>Phyllobacteriaceae</taxon>
        <taxon>Mesorhizobium</taxon>
    </lineage>
</organism>
<name>A0A562PC59_9HYPH</name>
<comment type="caution">
    <text evidence="3">The sequence shown here is derived from an EMBL/GenBank/DDBJ whole genome shotgun (WGS) entry which is preliminary data.</text>
</comment>
<dbReference type="RefSeq" id="WP_145714464.1">
    <property type="nucleotide sequence ID" value="NZ_BSPF01000003.1"/>
</dbReference>
<keyword evidence="1" id="KW-0812">Transmembrane</keyword>
<evidence type="ECO:0000313" key="4">
    <source>
        <dbReference type="Proteomes" id="UP000317122"/>
    </source>
</evidence>
<dbReference type="InterPro" id="IPR002656">
    <property type="entry name" value="Acyl_transf_3_dom"/>
</dbReference>
<feature type="transmembrane region" description="Helical" evidence="1">
    <location>
        <begin position="259"/>
        <end position="280"/>
    </location>
</feature>
<feature type="transmembrane region" description="Helical" evidence="1">
    <location>
        <begin position="317"/>
        <end position="336"/>
    </location>
</feature>
<proteinExistence type="predicted"/>
<dbReference type="GO" id="GO:0016747">
    <property type="term" value="F:acyltransferase activity, transferring groups other than amino-acyl groups"/>
    <property type="evidence" value="ECO:0007669"/>
    <property type="project" value="InterPro"/>
</dbReference>
<dbReference type="PANTHER" id="PTHR23028">
    <property type="entry name" value="ACETYLTRANSFERASE"/>
    <property type="match status" value="1"/>
</dbReference>
<dbReference type="PANTHER" id="PTHR23028:SF53">
    <property type="entry name" value="ACYL_TRANSF_3 DOMAIN-CONTAINING PROTEIN"/>
    <property type="match status" value="1"/>
</dbReference>
<keyword evidence="1" id="KW-1133">Transmembrane helix</keyword>
<sequence length="367" mass="40965">MSDFDLRKPNALSLFRLLFASLVIISHSQELIDGNSNREVLKNIFGTLTSGQVAVYSFFFISGFLVLDSAMRSSIYTFMSRRVLRIVPGFVVAYLISISLVFWLGGGDFDELSPSRWAAKLFKMALLLNPAQVGSAFAGSHAPDVNGSLWTIAYEFRCYVLVAIVVFCVGHATLVFSTISVLLAIMLVSSISQGVYFRYDLGNFEPIGNVDDAVRFTMIFSIGALFQLLKENVRRSNRVALLCCILLIAGMFSERLAPLAVGVFGGYLLLYLAFLNENSVLNSINRRNDISYGVYLYAWPVQKLMIMYVPAITPMQLTILTLPIAVCAGFLSWHLVEKRAIHMRLPILRWRSGERNRVYPTGGPSMQ</sequence>
<dbReference type="OrthoDB" id="9767863at2"/>